<dbReference type="AlphaFoldDB" id="A0AAD8PJA7"/>
<accession>A0AAD8PJA7</accession>
<proteinExistence type="predicted"/>
<name>A0AAD8PJA7_9PEZI</name>
<feature type="chain" id="PRO_5042056221" evidence="1">
    <location>
        <begin position="24"/>
        <end position="73"/>
    </location>
</feature>
<dbReference type="RefSeq" id="XP_060407080.1">
    <property type="nucleotide sequence ID" value="XM_060559458.1"/>
</dbReference>
<dbReference type="GeneID" id="85443698"/>
<dbReference type="Proteomes" id="UP001230504">
    <property type="component" value="Unassembled WGS sequence"/>
</dbReference>
<dbReference type="EMBL" id="JAHLJV010000190">
    <property type="protein sequence ID" value="KAK1564277.1"/>
    <property type="molecule type" value="Genomic_DNA"/>
</dbReference>
<organism evidence="2 3">
    <name type="scientific">Colletotrichum navitas</name>
    <dbReference type="NCBI Taxonomy" id="681940"/>
    <lineage>
        <taxon>Eukaryota</taxon>
        <taxon>Fungi</taxon>
        <taxon>Dikarya</taxon>
        <taxon>Ascomycota</taxon>
        <taxon>Pezizomycotina</taxon>
        <taxon>Sordariomycetes</taxon>
        <taxon>Hypocreomycetidae</taxon>
        <taxon>Glomerellales</taxon>
        <taxon>Glomerellaceae</taxon>
        <taxon>Colletotrichum</taxon>
        <taxon>Colletotrichum graminicola species complex</taxon>
    </lineage>
</organism>
<gene>
    <name evidence="2" type="ORF">LY79DRAFT_573323</name>
</gene>
<sequence>MVSSKVLLILTTACLVQLGVTSPEPVPVLGCASYARGTLGPCADCSGDCDRHGFPCCAEVPPTECGGPTCPNN</sequence>
<keyword evidence="1" id="KW-0732">Signal</keyword>
<reference evidence="2" key="1">
    <citation type="submission" date="2021-06" db="EMBL/GenBank/DDBJ databases">
        <title>Comparative genomics, transcriptomics and evolutionary studies reveal genomic signatures of adaptation to plant cell wall in hemibiotrophic fungi.</title>
        <authorList>
            <consortium name="DOE Joint Genome Institute"/>
            <person name="Baroncelli R."/>
            <person name="Diaz J.F."/>
            <person name="Benocci T."/>
            <person name="Peng M."/>
            <person name="Battaglia E."/>
            <person name="Haridas S."/>
            <person name="Andreopoulos W."/>
            <person name="Labutti K."/>
            <person name="Pangilinan J."/>
            <person name="Floch G.L."/>
            <person name="Makela M.R."/>
            <person name="Henrissat B."/>
            <person name="Grigoriev I.V."/>
            <person name="Crouch J.A."/>
            <person name="De Vries R.P."/>
            <person name="Sukno S.A."/>
            <person name="Thon M.R."/>
        </authorList>
    </citation>
    <scope>NUCLEOTIDE SEQUENCE</scope>
    <source>
        <strain evidence="2">CBS 125086</strain>
    </source>
</reference>
<feature type="signal peptide" evidence="1">
    <location>
        <begin position="1"/>
        <end position="23"/>
    </location>
</feature>
<keyword evidence="3" id="KW-1185">Reference proteome</keyword>
<evidence type="ECO:0000313" key="3">
    <source>
        <dbReference type="Proteomes" id="UP001230504"/>
    </source>
</evidence>
<evidence type="ECO:0000313" key="2">
    <source>
        <dbReference type="EMBL" id="KAK1564277.1"/>
    </source>
</evidence>
<evidence type="ECO:0000256" key="1">
    <source>
        <dbReference type="SAM" id="SignalP"/>
    </source>
</evidence>
<protein>
    <submittedName>
        <fullName evidence="2">Uncharacterized protein</fullName>
    </submittedName>
</protein>
<comment type="caution">
    <text evidence="2">The sequence shown here is derived from an EMBL/GenBank/DDBJ whole genome shotgun (WGS) entry which is preliminary data.</text>
</comment>